<dbReference type="AlphaFoldDB" id="A0A9N9LBX3"/>
<protein>
    <submittedName>
        <fullName evidence="1">Uncharacterized protein</fullName>
    </submittedName>
</protein>
<reference evidence="1" key="1">
    <citation type="submission" date="2021-07" db="EMBL/GenBank/DDBJ databases">
        <authorList>
            <person name="Durling M."/>
        </authorList>
    </citation>
    <scope>NUCLEOTIDE SEQUENCE</scope>
</reference>
<dbReference type="EMBL" id="CAJVRL010000106">
    <property type="protein sequence ID" value="CAG8961337.1"/>
    <property type="molecule type" value="Genomic_DNA"/>
</dbReference>
<comment type="caution">
    <text evidence="1">The sequence shown here is derived from an EMBL/GenBank/DDBJ whole genome shotgun (WGS) entry which is preliminary data.</text>
</comment>
<evidence type="ECO:0000313" key="1">
    <source>
        <dbReference type="EMBL" id="CAG8961337.1"/>
    </source>
</evidence>
<dbReference type="Proteomes" id="UP000696280">
    <property type="component" value="Unassembled WGS sequence"/>
</dbReference>
<accession>A0A9N9LBX3</accession>
<name>A0A9N9LBX3_9HELO</name>
<keyword evidence="2" id="KW-1185">Reference proteome</keyword>
<gene>
    <name evidence="1" type="ORF">HYFRA_00013798</name>
</gene>
<sequence>MGTKGLICVFYRGRFPIAQFTQGDGSPSVVGARIWNFISVPGNIARLKRGLEHTRILEDKERSRISSEVHKLEKWKSGLHRISVIREHFKEGKLVDLQDQDMSKMSVAELGRFKQWSKKISFLRTQGDTLEVALRLSQTCAIKEFWPQLSLDIGAGIMELAASATHEQPLLIQSGLQFALEAISCQWAYVVDLDGDRFDAFMGAVLKEDSVSTRFTRLGPSKKTLDRATRRKMLVSVPKLVKSFDLSELTHDTNPFLSMVSDIIGRSSQHDTEE</sequence>
<proteinExistence type="predicted"/>
<dbReference type="OrthoDB" id="3938867at2759"/>
<organism evidence="1 2">
    <name type="scientific">Hymenoscyphus fraxineus</name>
    <dbReference type="NCBI Taxonomy" id="746836"/>
    <lineage>
        <taxon>Eukaryota</taxon>
        <taxon>Fungi</taxon>
        <taxon>Dikarya</taxon>
        <taxon>Ascomycota</taxon>
        <taxon>Pezizomycotina</taxon>
        <taxon>Leotiomycetes</taxon>
        <taxon>Helotiales</taxon>
        <taxon>Helotiaceae</taxon>
        <taxon>Hymenoscyphus</taxon>
    </lineage>
</organism>
<evidence type="ECO:0000313" key="2">
    <source>
        <dbReference type="Proteomes" id="UP000696280"/>
    </source>
</evidence>